<dbReference type="Pfam" id="PF13669">
    <property type="entry name" value="Glyoxalase_4"/>
    <property type="match status" value="1"/>
</dbReference>
<dbReference type="InterPro" id="IPR051785">
    <property type="entry name" value="MMCE/EMCE_epimerase"/>
</dbReference>
<dbReference type="SUPFAM" id="SSF54593">
    <property type="entry name" value="Glyoxalase/Bleomycin resistance protein/Dihydroxybiphenyl dioxygenase"/>
    <property type="match status" value="1"/>
</dbReference>
<evidence type="ECO:0000313" key="3">
    <source>
        <dbReference type="EMBL" id="BDE94816.1"/>
    </source>
</evidence>
<keyword evidence="4" id="KW-1185">Reference proteome</keyword>
<dbReference type="PROSITE" id="PS51819">
    <property type="entry name" value="VOC"/>
    <property type="match status" value="1"/>
</dbReference>
<evidence type="ECO:0000259" key="2">
    <source>
        <dbReference type="PROSITE" id="PS51819"/>
    </source>
</evidence>
<evidence type="ECO:0000256" key="1">
    <source>
        <dbReference type="ARBA" id="ARBA00022723"/>
    </source>
</evidence>
<dbReference type="Proteomes" id="UP001320544">
    <property type="component" value="Chromosome"/>
</dbReference>
<dbReference type="Gene3D" id="3.10.180.10">
    <property type="entry name" value="2,3-Dihydroxybiphenyl 1,2-Dioxygenase, domain 1"/>
    <property type="match status" value="1"/>
</dbReference>
<evidence type="ECO:0000313" key="4">
    <source>
        <dbReference type="Proteomes" id="UP001320544"/>
    </source>
</evidence>
<dbReference type="RefSeq" id="WP_244411346.1">
    <property type="nucleotide sequence ID" value="NZ_AP025564.1"/>
</dbReference>
<keyword evidence="1" id="KW-0479">Metal-binding</keyword>
<dbReference type="EMBL" id="AP025564">
    <property type="protein sequence ID" value="BDE94816.1"/>
    <property type="molecule type" value="Genomic_DNA"/>
</dbReference>
<organism evidence="3 4">
    <name type="scientific">Raoultibacter timonensis</name>
    <dbReference type="NCBI Taxonomy" id="1907662"/>
    <lineage>
        <taxon>Bacteria</taxon>
        <taxon>Bacillati</taxon>
        <taxon>Actinomycetota</taxon>
        <taxon>Coriobacteriia</taxon>
        <taxon>Eggerthellales</taxon>
        <taxon>Eggerthellaceae</taxon>
        <taxon>Raoultibacter</taxon>
    </lineage>
</organism>
<proteinExistence type="predicted"/>
<dbReference type="InterPro" id="IPR029068">
    <property type="entry name" value="Glyas_Bleomycin-R_OHBP_Dase"/>
</dbReference>
<feature type="domain" description="VOC" evidence="2">
    <location>
        <begin position="4"/>
        <end position="148"/>
    </location>
</feature>
<name>A0ABM7WF07_9ACTN</name>
<accession>A0ABM7WF07</accession>
<dbReference type="PANTHER" id="PTHR43048:SF3">
    <property type="entry name" value="METHYLMALONYL-COA EPIMERASE, MITOCHONDRIAL"/>
    <property type="match status" value="1"/>
</dbReference>
<reference evidence="3 4" key="1">
    <citation type="submission" date="2022-01" db="EMBL/GenBank/DDBJ databases">
        <title>Novel bile acid biosynthetic pathways are enriched in the microbiome of centenarians.</title>
        <authorList>
            <person name="Sato Y."/>
            <person name="Atarashi K."/>
            <person name="Plichta R.D."/>
            <person name="Arai Y."/>
            <person name="Sasajima S."/>
            <person name="Kearney M.S."/>
            <person name="Suda W."/>
            <person name="Takeshita K."/>
            <person name="Sasaki T."/>
            <person name="Okamoto S."/>
            <person name="Skelly N.A."/>
            <person name="Okamura Y."/>
            <person name="Vlamakis H."/>
            <person name="Li Y."/>
            <person name="Tanoue T."/>
            <person name="Takei H."/>
            <person name="Nittono H."/>
            <person name="Narushima S."/>
            <person name="Irie J."/>
            <person name="Itoh H."/>
            <person name="Moriya K."/>
            <person name="Sugiura Y."/>
            <person name="Suematsu M."/>
            <person name="Moritoki N."/>
            <person name="Shibata S."/>
            <person name="Littman R.D."/>
            <person name="Fischbach A.M."/>
            <person name="Uwamino Y."/>
            <person name="Inoue T."/>
            <person name="Honda A."/>
            <person name="Hattori M."/>
            <person name="Murai T."/>
            <person name="Xavier J.R."/>
            <person name="Hirose N."/>
            <person name="Honda K."/>
        </authorList>
    </citation>
    <scope>NUCLEOTIDE SEQUENCE [LARGE SCALE GENOMIC DNA]</scope>
    <source>
        <strain evidence="3 4">CE91-St30</strain>
    </source>
</reference>
<dbReference type="PANTHER" id="PTHR43048">
    <property type="entry name" value="METHYLMALONYL-COA EPIMERASE"/>
    <property type="match status" value="1"/>
</dbReference>
<protein>
    <submittedName>
        <fullName evidence="3">VOC family protein</fullName>
    </submittedName>
</protein>
<gene>
    <name evidence="3" type="ORF">CE91St30_01490</name>
</gene>
<dbReference type="InterPro" id="IPR037523">
    <property type="entry name" value="VOC_core"/>
</dbReference>
<sequence>MELSTQHSGIYCRDIEASIAFYADVLGFELLFESLAMEGDKPLKMAWMRHPGGTVVELLEQEDKTPLEAAAVSLNHLAFRVPDMDAAVAHLLEHGVEMEAGPFDPSLDFDRPCDLEGEVFETCSAKGLNMRIAFFRGPGSERFELVQDNISGL</sequence>